<protein>
    <submittedName>
        <fullName evidence="1">Uncharacterized protein</fullName>
    </submittedName>
</protein>
<evidence type="ECO:0000313" key="1">
    <source>
        <dbReference type="EMBL" id="CAE50553.1"/>
    </source>
</evidence>
<name>Q6NF72_CORDI</name>
<organism evidence="1 2">
    <name type="scientific">Corynebacterium diphtheriae (strain ATCC 700971 / NCTC 13129 / Biotype gravis)</name>
    <dbReference type="NCBI Taxonomy" id="257309"/>
    <lineage>
        <taxon>Bacteria</taxon>
        <taxon>Bacillati</taxon>
        <taxon>Actinomycetota</taxon>
        <taxon>Actinomycetes</taxon>
        <taxon>Mycobacteriales</taxon>
        <taxon>Corynebacteriaceae</taxon>
        <taxon>Corynebacterium</taxon>
    </lineage>
</organism>
<sequence length="87" mass="10097">MRQITLIVSHCFVKGYWKQNEAEGSYQARRRILSAIFDPFERHVEGLEDAQLQGKLASPVSLRDSTGWVRIDTEIKELREKFAFANI</sequence>
<evidence type="ECO:0000313" key="2">
    <source>
        <dbReference type="Proteomes" id="UP000002198"/>
    </source>
</evidence>
<dbReference type="HOGENOM" id="CLU_2478045_0_0_11"/>
<gene>
    <name evidence="1" type="ordered locus">DIP2022</name>
</gene>
<dbReference type="AlphaFoldDB" id="Q6NF72"/>
<proteinExistence type="predicted"/>
<keyword evidence="2" id="KW-1185">Reference proteome</keyword>
<dbReference type="KEGG" id="cdi:DIP2022"/>
<dbReference type="RefSeq" id="WP_010935512.1">
    <property type="nucleotide sequence ID" value="NC_002935.2"/>
</dbReference>
<dbReference type="STRING" id="257309.DIP2022"/>
<reference evidence="1 2" key="1">
    <citation type="journal article" date="2003" name="Nucleic Acids Res.">
        <title>The complete genome sequence and analysis of Corynebacterium diphtheriae NCTC13129.</title>
        <authorList>
            <person name="Cerdeno-Tarraga A.M."/>
            <person name="Efstratiou A."/>
            <person name="Dover L.G."/>
            <person name="Holden M.T.G."/>
            <person name="Pallen M."/>
            <person name="Bentley S.D."/>
            <person name="Besra G.S."/>
            <person name="Churcher C."/>
            <person name="James K.D."/>
            <person name="De Zoysa A."/>
            <person name="Chillingworth T."/>
            <person name="Cronin A."/>
            <person name="Dowd L."/>
            <person name="Feltwell T."/>
            <person name="Hamlin N."/>
            <person name="Holroyd S."/>
            <person name="Jagels K."/>
            <person name="Moule S."/>
            <person name="Quail M.A."/>
            <person name="Rabbinowitsch E."/>
            <person name="Rutherford K."/>
            <person name="Thomson N.R."/>
            <person name="Unwin L."/>
            <person name="Whitehead S."/>
            <person name="Barrell B.G.Parkhill.J."/>
        </authorList>
    </citation>
    <scope>NUCLEOTIDE SEQUENCE [LARGE SCALE GENOMIC DNA]</scope>
    <source>
        <strain evidence="2">ATCC 700971 / NCTC 13129 / Biotype gravis</strain>
    </source>
</reference>
<dbReference type="Proteomes" id="UP000002198">
    <property type="component" value="Chromosome"/>
</dbReference>
<accession>Q6NF72</accession>
<dbReference type="EMBL" id="BX248359">
    <property type="protein sequence ID" value="CAE50553.1"/>
    <property type="molecule type" value="Genomic_DNA"/>
</dbReference>